<gene>
    <name evidence="2" type="ORF">ACFYKT_06780</name>
</gene>
<accession>A0ABW6JX51</accession>
<dbReference type="Proteomes" id="UP001601058">
    <property type="component" value="Unassembled WGS sequence"/>
</dbReference>
<proteinExistence type="predicted"/>
<keyword evidence="3" id="KW-1185">Reference proteome</keyword>
<dbReference type="Pfam" id="PF13027">
    <property type="entry name" value="DUF3888"/>
    <property type="match status" value="1"/>
</dbReference>
<evidence type="ECO:0000313" key="2">
    <source>
        <dbReference type="EMBL" id="MFE8696054.1"/>
    </source>
</evidence>
<evidence type="ECO:0000313" key="3">
    <source>
        <dbReference type="Proteomes" id="UP001601058"/>
    </source>
</evidence>
<dbReference type="EMBL" id="JBIACJ010000003">
    <property type="protein sequence ID" value="MFE8696054.1"/>
    <property type="molecule type" value="Genomic_DNA"/>
</dbReference>
<organism evidence="2 3">
    <name type="scientific">Cytobacillus mangrovibacter</name>
    <dbReference type="NCBI Taxonomy" id="3299024"/>
    <lineage>
        <taxon>Bacteria</taxon>
        <taxon>Bacillati</taxon>
        <taxon>Bacillota</taxon>
        <taxon>Bacilli</taxon>
        <taxon>Bacillales</taxon>
        <taxon>Bacillaceae</taxon>
        <taxon>Cytobacillus</taxon>
    </lineage>
</organism>
<dbReference type="InterPro" id="IPR024984">
    <property type="entry name" value="DUF3888"/>
</dbReference>
<name>A0ABW6JX51_9BACI</name>
<feature type="signal peptide" evidence="1">
    <location>
        <begin position="1"/>
        <end position="26"/>
    </location>
</feature>
<comment type="caution">
    <text evidence="2">The sequence shown here is derived from an EMBL/GenBank/DDBJ whole genome shotgun (WGS) entry which is preliminary data.</text>
</comment>
<feature type="chain" id="PRO_5045733918" evidence="1">
    <location>
        <begin position="27"/>
        <end position="244"/>
    </location>
</feature>
<keyword evidence="1" id="KW-0732">Signal</keyword>
<reference evidence="2 3" key="1">
    <citation type="submission" date="2024-08" db="EMBL/GenBank/DDBJ databases">
        <title>Two novel Cytobacillus novel species.</title>
        <authorList>
            <person name="Liu G."/>
        </authorList>
    </citation>
    <scope>NUCLEOTIDE SEQUENCE [LARGE SCALE GENOMIC DNA]</scope>
    <source>
        <strain evidence="2 3">FJAT-53684</strain>
    </source>
</reference>
<protein>
    <submittedName>
        <fullName evidence="2">DUF3888 domain-containing protein</fullName>
    </submittedName>
</protein>
<sequence length="244" mass="28503">MSSKLSTIAVITVLLMSILVPYTSHATEQKGNNNRMNFDIDLTGYQLYGFGDFNQLGYKITPLAQLYFTIIQLEEEWIDEPQLYIKGNKGYVHLWKKDGTNVLYTVEKQASGPLKDMWKIIDSKRKKINRIPVPKQLLKEALIERLVDPISKAIDTYYQPKLWDRGFEKILKIERDETDSNLNVTVQVRTFEGAHNPPYGEETITFQIYGSQIKVLNYKHRDIPKEEWMKIELRNNAFQKTSQH</sequence>
<evidence type="ECO:0000256" key="1">
    <source>
        <dbReference type="SAM" id="SignalP"/>
    </source>
</evidence>
<dbReference type="RefSeq" id="WP_389217323.1">
    <property type="nucleotide sequence ID" value="NZ_JBIACJ010000003.1"/>
</dbReference>